<dbReference type="Proteomes" id="UP000007796">
    <property type="component" value="Unassembled WGS sequence"/>
</dbReference>
<evidence type="ECO:0000313" key="1">
    <source>
        <dbReference type="EMBL" id="EFX05081.1"/>
    </source>
</evidence>
<dbReference type="GeneID" id="25978655"/>
<protein>
    <submittedName>
        <fullName evidence="1">Uncharacterized protein</fullName>
    </submittedName>
</protein>
<dbReference type="OrthoDB" id="5140945at2759"/>
<dbReference type="InParanoid" id="F0XBC7"/>
<dbReference type="RefSeq" id="XP_014174563.1">
    <property type="nucleotide sequence ID" value="XM_014319088.1"/>
</dbReference>
<keyword evidence="2" id="KW-1185">Reference proteome</keyword>
<reference evidence="1 2" key="1">
    <citation type="journal article" date="2011" name="Proc. Natl. Acad. Sci. U.S.A.">
        <title>Genome and transcriptome analyses of the mountain pine beetle-fungal symbiont Grosmannia clavigera, a lodgepole pine pathogen.</title>
        <authorList>
            <person name="DiGuistini S."/>
            <person name="Wang Y."/>
            <person name="Liao N.Y."/>
            <person name="Taylor G."/>
            <person name="Tanguay P."/>
            <person name="Feau N."/>
            <person name="Henrissat B."/>
            <person name="Chan S.K."/>
            <person name="Hesse-Orce U."/>
            <person name="Alamouti S.M."/>
            <person name="Tsui C.K.M."/>
            <person name="Docking R.T."/>
            <person name="Levasseur A."/>
            <person name="Haridas S."/>
            <person name="Robertson G."/>
            <person name="Birol I."/>
            <person name="Holt R.A."/>
            <person name="Marra M.A."/>
            <person name="Hamelin R.C."/>
            <person name="Hirst M."/>
            <person name="Jones S.J.M."/>
            <person name="Bohlmann J."/>
            <person name="Breuil C."/>
        </authorList>
    </citation>
    <scope>NUCLEOTIDE SEQUENCE [LARGE SCALE GENOMIC DNA]</scope>
    <source>
        <strain evidence="2">kw1407 / UAMH 11150</strain>
    </source>
</reference>
<accession>F0XBC7</accession>
<proteinExistence type="predicted"/>
<sequence>MDSPVLPDKSVYYYNSDISKFNTAFICKSEEELAASEHNVDAVLMVALRFPGVNITALQEVVGDLKQVYGLTRRKMERIRANEAAADKEDEPSPPAIASRKYTCLCPLTLLLRAIADIWNTETPCTVSSQSSPWGDLKRPHDILVELKDSLRKCDGKMWYPGLANCLLFHADRGSYTVVASAARYKNLRGLRKYALDVKRQAATGLLQQCSPESRARIGRIQSASLDLYAHFQKQKQDMDDSWMAWKNPFDNPDNCLWLGGVAATFSTIGEYKTSCLLDYYRMRVQRPPAAQLAEDSLSVEDRKTYPIESCAEYEMLVTFAAKT</sequence>
<organism evidence="2">
    <name type="scientific">Grosmannia clavigera (strain kw1407 / UAMH 11150)</name>
    <name type="common">Blue stain fungus</name>
    <name type="synonym">Graphiocladiella clavigera</name>
    <dbReference type="NCBI Taxonomy" id="655863"/>
    <lineage>
        <taxon>Eukaryota</taxon>
        <taxon>Fungi</taxon>
        <taxon>Dikarya</taxon>
        <taxon>Ascomycota</taxon>
        <taxon>Pezizomycotina</taxon>
        <taxon>Sordariomycetes</taxon>
        <taxon>Sordariomycetidae</taxon>
        <taxon>Ophiostomatales</taxon>
        <taxon>Ophiostomataceae</taxon>
        <taxon>Leptographium</taxon>
    </lineage>
</organism>
<evidence type="ECO:0000313" key="2">
    <source>
        <dbReference type="Proteomes" id="UP000007796"/>
    </source>
</evidence>
<dbReference type="EMBL" id="GL629756">
    <property type="protein sequence ID" value="EFX05081.1"/>
    <property type="molecule type" value="Genomic_DNA"/>
</dbReference>
<gene>
    <name evidence="1" type="ORF">CMQ_5343</name>
</gene>
<dbReference type="AlphaFoldDB" id="F0XBC7"/>
<name>F0XBC7_GROCL</name>
<dbReference type="HOGENOM" id="CLU_858028_0_0_1"/>